<feature type="transmembrane region" description="Helical" evidence="2">
    <location>
        <begin position="6"/>
        <end position="24"/>
    </location>
</feature>
<feature type="region of interest" description="Disordered" evidence="1">
    <location>
        <begin position="35"/>
        <end position="82"/>
    </location>
</feature>
<evidence type="ECO:0000313" key="4">
    <source>
        <dbReference type="Proteomes" id="UP001597560"/>
    </source>
</evidence>
<keyword evidence="4" id="KW-1185">Reference proteome</keyword>
<accession>A0ABW6B4P1</accession>
<protein>
    <submittedName>
        <fullName evidence="3">Uncharacterized protein</fullName>
    </submittedName>
</protein>
<evidence type="ECO:0000313" key="3">
    <source>
        <dbReference type="EMBL" id="MFD2964371.1"/>
    </source>
</evidence>
<comment type="caution">
    <text evidence="3">The sequence shown here is derived from an EMBL/GenBank/DDBJ whole genome shotgun (WGS) entry which is preliminary data.</text>
</comment>
<proteinExistence type="predicted"/>
<evidence type="ECO:0000256" key="2">
    <source>
        <dbReference type="SAM" id="Phobius"/>
    </source>
</evidence>
<feature type="compositionally biased region" description="Acidic residues" evidence="1">
    <location>
        <begin position="35"/>
        <end position="44"/>
    </location>
</feature>
<name>A0ABW6B4P1_9SPHI</name>
<gene>
    <name evidence="3" type="ORF">ACFS6J_21400</name>
</gene>
<organism evidence="3 4">
    <name type="scientific">Olivibacter jilunii</name>
    <dbReference type="NCBI Taxonomy" id="985016"/>
    <lineage>
        <taxon>Bacteria</taxon>
        <taxon>Pseudomonadati</taxon>
        <taxon>Bacteroidota</taxon>
        <taxon>Sphingobacteriia</taxon>
        <taxon>Sphingobacteriales</taxon>
        <taxon>Sphingobacteriaceae</taxon>
        <taxon>Olivibacter</taxon>
    </lineage>
</organism>
<evidence type="ECO:0000256" key="1">
    <source>
        <dbReference type="SAM" id="MobiDB-lite"/>
    </source>
</evidence>
<reference evidence="4" key="1">
    <citation type="journal article" date="2019" name="Int. J. Syst. Evol. Microbiol.">
        <title>The Global Catalogue of Microorganisms (GCM) 10K type strain sequencing project: providing services to taxonomists for standard genome sequencing and annotation.</title>
        <authorList>
            <consortium name="The Broad Institute Genomics Platform"/>
            <consortium name="The Broad Institute Genome Sequencing Center for Infectious Disease"/>
            <person name="Wu L."/>
            <person name="Ma J."/>
        </authorList>
    </citation>
    <scope>NUCLEOTIDE SEQUENCE [LARGE SCALE GENOMIC DNA]</scope>
    <source>
        <strain evidence="4">KCTC 23098</strain>
    </source>
</reference>
<keyword evidence="2" id="KW-1133">Transmembrane helix</keyword>
<dbReference type="RefSeq" id="WP_377612576.1">
    <property type="nucleotide sequence ID" value="NZ_JBHUPA010000016.1"/>
</dbReference>
<keyword evidence="2" id="KW-0472">Membrane</keyword>
<sequence>MNWTQFLLSVAAVYALYYLLNIIFDLLKSRAQSPDEGEQDELVFSEEYQPQEIDTDAPSTSVAQTTDAEPQSRQAISSGPLHTTGGVSIKQLLTLVQDDLIEYTKAIPY</sequence>
<feature type="compositionally biased region" description="Polar residues" evidence="1">
    <location>
        <begin position="57"/>
        <end position="81"/>
    </location>
</feature>
<keyword evidence="2" id="KW-0812">Transmembrane</keyword>
<dbReference type="Proteomes" id="UP001597560">
    <property type="component" value="Unassembled WGS sequence"/>
</dbReference>
<dbReference type="EMBL" id="JBHUPA010000016">
    <property type="protein sequence ID" value="MFD2964371.1"/>
    <property type="molecule type" value="Genomic_DNA"/>
</dbReference>